<evidence type="ECO:0000256" key="3">
    <source>
        <dbReference type="SAM" id="MobiDB-lite"/>
    </source>
</evidence>
<sequence length="421" mass="48590">MLVDADSAGRAFRQSINHLGSMLRHHAVAKSTNTTYTRHWYQWCRFTARMGWSRWITASTASKRLGYFATYCWAGDWDARTKGNQYSTIKLKIASIRWFHRRYKDTTLESSPKLELLLQGIKRLSAPRRKKQPLTPPFLRLLYRSLNLSRPRHRLLWGSIVIGYFFLLRQSEFLKIGKTRRFFCLKANNAFYSDDNGRRVARKSATSVTIGLEGAKNDQYGRGAWRTMGASGDKLLCPVKGLQHILQARKLLKCETDRHLCASLTSQTVIKRIKDTARRIGVPAFNYSSHSIRIGGATALAAGGADKLSIKFLGRWPTRSTHDTQPRLRKDYRKKCLCVAASVLQATDAGVSPVPRRHLGSKEDYDHHPRHHDHEKKHRHHDKHQSHYYRRRLEDAKATESSDYDYGKDAYGKDRKHDDRK</sequence>
<proteinExistence type="predicted"/>
<gene>
    <name evidence="4" type="ORF">PR003_g26268</name>
</gene>
<evidence type="ECO:0000313" key="4">
    <source>
        <dbReference type="EMBL" id="KAE9286630.1"/>
    </source>
</evidence>
<dbReference type="GO" id="GO:0003677">
    <property type="term" value="F:DNA binding"/>
    <property type="evidence" value="ECO:0007669"/>
    <property type="project" value="UniProtKB-KW"/>
</dbReference>
<dbReference type="InterPro" id="IPR052925">
    <property type="entry name" value="Phage_Integrase-like_Recomb"/>
</dbReference>
<name>A0A6A4CA21_9STRA</name>
<dbReference type="GO" id="GO:0015074">
    <property type="term" value="P:DNA integration"/>
    <property type="evidence" value="ECO:0007669"/>
    <property type="project" value="InterPro"/>
</dbReference>
<feature type="compositionally biased region" description="Basic and acidic residues" evidence="3">
    <location>
        <begin position="391"/>
        <end position="421"/>
    </location>
</feature>
<dbReference type="InterPro" id="IPR011010">
    <property type="entry name" value="DNA_brk_join_enz"/>
</dbReference>
<dbReference type="PANTHER" id="PTHR34605">
    <property type="entry name" value="PHAGE_INTEGRASE DOMAIN-CONTAINING PROTEIN"/>
    <property type="match status" value="1"/>
</dbReference>
<accession>A0A6A4CA21</accession>
<dbReference type="EMBL" id="QXFT01003357">
    <property type="protein sequence ID" value="KAE9286630.1"/>
    <property type="molecule type" value="Genomic_DNA"/>
</dbReference>
<dbReference type="Gene3D" id="1.10.150.130">
    <property type="match status" value="1"/>
</dbReference>
<evidence type="ECO:0000313" key="5">
    <source>
        <dbReference type="Proteomes" id="UP000434957"/>
    </source>
</evidence>
<dbReference type="PANTHER" id="PTHR34605:SF4">
    <property type="entry name" value="DNA ADENINE METHYLTRANSFERASE"/>
    <property type="match status" value="1"/>
</dbReference>
<evidence type="ECO:0008006" key="6">
    <source>
        <dbReference type="Google" id="ProtNLM"/>
    </source>
</evidence>
<feature type="compositionally biased region" description="Basic residues" evidence="3">
    <location>
        <begin position="368"/>
        <end position="390"/>
    </location>
</feature>
<protein>
    <recommendedName>
        <fullName evidence="6">Tyr recombinase domain-containing protein</fullName>
    </recommendedName>
</protein>
<dbReference type="GO" id="GO:0006310">
    <property type="term" value="P:DNA recombination"/>
    <property type="evidence" value="ECO:0007669"/>
    <property type="project" value="UniProtKB-KW"/>
</dbReference>
<evidence type="ECO:0000256" key="1">
    <source>
        <dbReference type="ARBA" id="ARBA00023125"/>
    </source>
</evidence>
<organism evidence="4 5">
    <name type="scientific">Phytophthora rubi</name>
    <dbReference type="NCBI Taxonomy" id="129364"/>
    <lineage>
        <taxon>Eukaryota</taxon>
        <taxon>Sar</taxon>
        <taxon>Stramenopiles</taxon>
        <taxon>Oomycota</taxon>
        <taxon>Peronosporomycetes</taxon>
        <taxon>Peronosporales</taxon>
        <taxon>Peronosporaceae</taxon>
        <taxon>Phytophthora</taxon>
    </lineage>
</organism>
<keyword evidence="2" id="KW-0233">DNA recombination</keyword>
<feature type="non-terminal residue" evidence="4">
    <location>
        <position position="421"/>
    </location>
</feature>
<comment type="caution">
    <text evidence="4">The sequence shown here is derived from an EMBL/GenBank/DDBJ whole genome shotgun (WGS) entry which is preliminary data.</text>
</comment>
<keyword evidence="1" id="KW-0238">DNA-binding</keyword>
<dbReference type="Gene3D" id="1.10.443.10">
    <property type="entry name" value="Intergrase catalytic core"/>
    <property type="match status" value="1"/>
</dbReference>
<feature type="region of interest" description="Disordered" evidence="3">
    <location>
        <begin position="349"/>
        <end position="421"/>
    </location>
</feature>
<reference evidence="4 5" key="1">
    <citation type="submission" date="2018-08" db="EMBL/GenBank/DDBJ databases">
        <title>Genomic investigation of the strawberry pathogen Phytophthora fragariae indicates pathogenicity is determined by transcriptional variation in three key races.</title>
        <authorList>
            <person name="Adams T.M."/>
            <person name="Armitage A.D."/>
            <person name="Sobczyk M.K."/>
            <person name="Bates H.J."/>
            <person name="Dunwell J.M."/>
            <person name="Nellist C.F."/>
            <person name="Harrison R.J."/>
        </authorList>
    </citation>
    <scope>NUCLEOTIDE SEQUENCE [LARGE SCALE GENOMIC DNA]</scope>
    <source>
        <strain evidence="4 5">SCRP333</strain>
    </source>
</reference>
<dbReference type="Proteomes" id="UP000434957">
    <property type="component" value="Unassembled WGS sequence"/>
</dbReference>
<evidence type="ECO:0000256" key="2">
    <source>
        <dbReference type="ARBA" id="ARBA00023172"/>
    </source>
</evidence>
<dbReference type="InterPro" id="IPR013762">
    <property type="entry name" value="Integrase-like_cat_sf"/>
</dbReference>
<dbReference type="InterPro" id="IPR010998">
    <property type="entry name" value="Integrase_recombinase_N"/>
</dbReference>
<keyword evidence="5" id="KW-1185">Reference proteome</keyword>
<dbReference type="SUPFAM" id="SSF56349">
    <property type="entry name" value="DNA breaking-rejoining enzymes"/>
    <property type="match status" value="1"/>
</dbReference>
<dbReference type="AlphaFoldDB" id="A0A6A4CA21"/>